<name>A0A0F6VYV8_9BACT</name>
<proteinExistence type="predicted"/>
<organism evidence="2 3">
    <name type="scientific">Sandaracinus amylolyticus</name>
    <dbReference type="NCBI Taxonomy" id="927083"/>
    <lineage>
        <taxon>Bacteria</taxon>
        <taxon>Pseudomonadati</taxon>
        <taxon>Myxococcota</taxon>
        <taxon>Polyangia</taxon>
        <taxon>Polyangiales</taxon>
        <taxon>Sandaracinaceae</taxon>
        <taxon>Sandaracinus</taxon>
    </lineage>
</organism>
<keyword evidence="1" id="KW-0472">Membrane</keyword>
<evidence type="ECO:0000313" key="3">
    <source>
        <dbReference type="Proteomes" id="UP000034883"/>
    </source>
</evidence>
<reference evidence="2" key="1">
    <citation type="submission" date="2015-03" db="EMBL/GenBank/DDBJ databases">
        <title>Genome assembly of Sandaracinus amylolyticus DSM 53668.</title>
        <authorList>
            <person name="Sharma G."/>
            <person name="Subramanian S."/>
        </authorList>
    </citation>
    <scope>NUCLEOTIDE SEQUENCE [LARGE SCALE GENOMIC DNA]</scope>
    <source>
        <strain evidence="2">DSM 53668</strain>
    </source>
</reference>
<evidence type="ECO:0000256" key="1">
    <source>
        <dbReference type="SAM" id="Phobius"/>
    </source>
</evidence>
<keyword evidence="3" id="KW-1185">Reference proteome</keyword>
<dbReference type="RefSeq" id="WP_053230608.1">
    <property type="nucleotide sequence ID" value="NZ_CP011125.1"/>
</dbReference>
<dbReference type="STRING" id="927083.DB32_000285"/>
<sequence>MFLPYLIGFLVVACCSAGGVLALSWYLRREDPPPRRESGRVRVQSVLVREPNEARAPRDVRD</sequence>
<protein>
    <submittedName>
        <fullName evidence="2">Uncharacterized protein</fullName>
    </submittedName>
</protein>
<feature type="transmembrane region" description="Helical" evidence="1">
    <location>
        <begin position="6"/>
        <end position="27"/>
    </location>
</feature>
<dbReference type="AlphaFoldDB" id="A0A0F6VYV8"/>
<dbReference type="KEGG" id="samy:DB32_000285"/>
<gene>
    <name evidence="2" type="ORF">DB32_000285</name>
</gene>
<dbReference type="EMBL" id="CP011125">
    <property type="protein sequence ID" value="AKF03136.1"/>
    <property type="molecule type" value="Genomic_DNA"/>
</dbReference>
<evidence type="ECO:0000313" key="2">
    <source>
        <dbReference type="EMBL" id="AKF03136.1"/>
    </source>
</evidence>
<dbReference type="Proteomes" id="UP000034883">
    <property type="component" value="Chromosome"/>
</dbReference>
<keyword evidence="1" id="KW-1133">Transmembrane helix</keyword>
<accession>A0A0F6VYV8</accession>
<keyword evidence="1" id="KW-0812">Transmembrane</keyword>